<dbReference type="SUPFAM" id="SSF57667">
    <property type="entry name" value="beta-beta-alpha zinc fingers"/>
    <property type="match status" value="1"/>
</dbReference>
<keyword evidence="5" id="KW-1185">Reference proteome</keyword>
<evidence type="ECO:0000313" key="5">
    <source>
        <dbReference type="Proteomes" id="UP000007431"/>
    </source>
</evidence>
<organism evidence="5">
    <name type="scientific">Schizophyllum commune (strain H4-8 / FGSC 9210)</name>
    <name type="common">Split gill fungus</name>
    <dbReference type="NCBI Taxonomy" id="578458"/>
    <lineage>
        <taxon>Eukaryota</taxon>
        <taxon>Fungi</taxon>
        <taxon>Dikarya</taxon>
        <taxon>Basidiomycota</taxon>
        <taxon>Agaricomycotina</taxon>
        <taxon>Agaricomycetes</taxon>
        <taxon>Agaricomycetidae</taxon>
        <taxon>Agaricales</taxon>
        <taxon>Schizophyllaceae</taxon>
        <taxon>Schizophyllum</taxon>
    </lineage>
</organism>
<evidence type="ECO:0000256" key="1">
    <source>
        <dbReference type="PROSITE-ProRule" id="PRU00042"/>
    </source>
</evidence>
<evidence type="ECO:0000313" key="4">
    <source>
        <dbReference type="EMBL" id="EFI93017.1"/>
    </source>
</evidence>
<reference evidence="4 5" key="1">
    <citation type="journal article" date="2010" name="Nat. Biotechnol.">
        <title>Genome sequence of the model mushroom Schizophyllum commune.</title>
        <authorList>
            <person name="Ohm R.A."/>
            <person name="de Jong J.F."/>
            <person name="Lugones L.G."/>
            <person name="Aerts A."/>
            <person name="Kothe E."/>
            <person name="Stajich J.E."/>
            <person name="de Vries R.P."/>
            <person name="Record E."/>
            <person name="Levasseur A."/>
            <person name="Baker S.E."/>
            <person name="Bartholomew K.A."/>
            <person name="Coutinho P.M."/>
            <person name="Erdmann S."/>
            <person name="Fowler T.J."/>
            <person name="Gathman A.C."/>
            <person name="Lombard V."/>
            <person name="Henrissat B."/>
            <person name="Knabe N."/>
            <person name="Kuees U."/>
            <person name="Lilly W.W."/>
            <person name="Lindquist E."/>
            <person name="Lucas S."/>
            <person name="Magnuson J.K."/>
            <person name="Piumi F."/>
            <person name="Raudaskoski M."/>
            <person name="Salamov A."/>
            <person name="Schmutz J."/>
            <person name="Schwarze F.W.M.R."/>
            <person name="vanKuyk P.A."/>
            <person name="Horton J.S."/>
            <person name="Grigoriev I.V."/>
            <person name="Woesten H.A.B."/>
        </authorList>
    </citation>
    <scope>NUCLEOTIDE SEQUENCE [LARGE SCALE GENOMIC DNA]</scope>
    <source>
        <strain evidence="5">H4-8 / FGSC 9210</strain>
    </source>
</reference>
<dbReference type="Gene3D" id="3.30.160.60">
    <property type="entry name" value="Classic Zinc Finger"/>
    <property type="match status" value="1"/>
</dbReference>
<gene>
    <name evidence="4" type="ORF">SCHCODRAFT_252790</name>
</gene>
<dbReference type="Proteomes" id="UP000007431">
    <property type="component" value="Unassembled WGS sequence"/>
</dbReference>
<dbReference type="InParanoid" id="D8QI01"/>
<dbReference type="AlphaFoldDB" id="D8QI01"/>
<protein>
    <recommendedName>
        <fullName evidence="3">C2H2-type domain-containing protein</fullName>
    </recommendedName>
</protein>
<proteinExistence type="predicted"/>
<dbReference type="InterPro" id="IPR013087">
    <property type="entry name" value="Znf_C2H2_type"/>
</dbReference>
<dbReference type="eggNOG" id="ENOG502T7X2">
    <property type="taxonomic scope" value="Eukaryota"/>
</dbReference>
<dbReference type="EMBL" id="GL377312">
    <property type="protein sequence ID" value="EFI93017.1"/>
    <property type="molecule type" value="Genomic_DNA"/>
</dbReference>
<feature type="domain" description="C2H2-type" evidence="3">
    <location>
        <begin position="206"/>
        <end position="236"/>
    </location>
</feature>
<keyword evidence="1" id="KW-0863">Zinc-finger</keyword>
<dbReference type="HOGENOM" id="CLU_1143097_0_0_1"/>
<dbReference type="VEuPathDB" id="FungiDB:SCHCODRAFT_0252790"/>
<accession>D8QI01</accession>
<dbReference type="PROSITE" id="PS00028">
    <property type="entry name" value="ZINC_FINGER_C2H2_1"/>
    <property type="match status" value="1"/>
</dbReference>
<feature type="region of interest" description="Disordered" evidence="2">
    <location>
        <begin position="84"/>
        <end position="127"/>
    </location>
</feature>
<dbReference type="PROSITE" id="PS50157">
    <property type="entry name" value="ZINC_FINGER_C2H2_2"/>
    <property type="match status" value="1"/>
</dbReference>
<feature type="region of interest" description="Disordered" evidence="2">
    <location>
        <begin position="1"/>
        <end position="29"/>
    </location>
</feature>
<evidence type="ECO:0000256" key="2">
    <source>
        <dbReference type="SAM" id="MobiDB-lite"/>
    </source>
</evidence>
<keyword evidence="1" id="KW-0479">Metal-binding</keyword>
<evidence type="ECO:0000259" key="3">
    <source>
        <dbReference type="PROSITE" id="PS50157"/>
    </source>
</evidence>
<keyword evidence="1" id="KW-0862">Zinc</keyword>
<sequence>MISQDDDVSNASTSGMPPTMFPPEPLSAQSQSFATGGTFLVSFGFEAILPSVLNDPCMPPRPSDVLLSTTDNDFQTLLAPEMAHPYSAPDDSRNMHAPDTSQETPHNDRPGGLSMISRTSAKPQGDDHLFRSDRFLRAVGTEAQVEASLRRRRPGRGPDPAHRRCVRCGRSFTRNKNFRGESQPAGLSFAQIAIDLLLRHENRREYACTTHGCLKRFNTESDRDSHIQNIHMKTQQGERKRLL</sequence>
<name>D8QI01_SCHCM</name>
<dbReference type="InterPro" id="IPR036236">
    <property type="entry name" value="Znf_C2H2_sf"/>
</dbReference>
<dbReference type="GO" id="GO:0008270">
    <property type="term" value="F:zinc ion binding"/>
    <property type="evidence" value="ECO:0007669"/>
    <property type="project" value="UniProtKB-KW"/>
</dbReference>